<dbReference type="AlphaFoldDB" id="A0AAE1E534"/>
<sequence length="72" mass="8145">MSKTATGESQAHVSRLKEEDLHLMSAVCNRRILILCPKTATGESQSYVRRLQQENLNLMSVDCNRRISILCP</sequence>
<accession>A0AAE1E534</accession>
<evidence type="ECO:0000313" key="1">
    <source>
        <dbReference type="EMBL" id="KAK3794714.1"/>
    </source>
</evidence>
<reference evidence="1" key="1">
    <citation type="journal article" date="2023" name="G3 (Bethesda)">
        <title>A reference genome for the long-term kleptoplast-retaining sea slug Elysia crispata morphotype clarki.</title>
        <authorList>
            <person name="Eastman K.E."/>
            <person name="Pendleton A.L."/>
            <person name="Shaikh M.A."/>
            <person name="Suttiyut T."/>
            <person name="Ogas R."/>
            <person name="Tomko P."/>
            <person name="Gavelis G."/>
            <person name="Widhalm J.R."/>
            <person name="Wisecaver J.H."/>
        </authorList>
    </citation>
    <scope>NUCLEOTIDE SEQUENCE</scope>
    <source>
        <strain evidence="1">ECLA1</strain>
    </source>
</reference>
<gene>
    <name evidence="1" type="ORF">RRG08_014779</name>
</gene>
<protein>
    <submittedName>
        <fullName evidence="1">Uncharacterized protein</fullName>
    </submittedName>
</protein>
<comment type="caution">
    <text evidence="1">The sequence shown here is derived from an EMBL/GenBank/DDBJ whole genome shotgun (WGS) entry which is preliminary data.</text>
</comment>
<keyword evidence="2" id="KW-1185">Reference proteome</keyword>
<dbReference type="Proteomes" id="UP001283361">
    <property type="component" value="Unassembled WGS sequence"/>
</dbReference>
<name>A0AAE1E534_9GAST</name>
<proteinExistence type="predicted"/>
<evidence type="ECO:0000313" key="2">
    <source>
        <dbReference type="Proteomes" id="UP001283361"/>
    </source>
</evidence>
<organism evidence="1 2">
    <name type="scientific">Elysia crispata</name>
    <name type="common">lettuce slug</name>
    <dbReference type="NCBI Taxonomy" id="231223"/>
    <lineage>
        <taxon>Eukaryota</taxon>
        <taxon>Metazoa</taxon>
        <taxon>Spiralia</taxon>
        <taxon>Lophotrochozoa</taxon>
        <taxon>Mollusca</taxon>
        <taxon>Gastropoda</taxon>
        <taxon>Heterobranchia</taxon>
        <taxon>Euthyneura</taxon>
        <taxon>Panpulmonata</taxon>
        <taxon>Sacoglossa</taxon>
        <taxon>Placobranchoidea</taxon>
        <taxon>Plakobranchidae</taxon>
        <taxon>Elysia</taxon>
    </lineage>
</organism>
<dbReference type="EMBL" id="JAWDGP010001095">
    <property type="protein sequence ID" value="KAK3794714.1"/>
    <property type="molecule type" value="Genomic_DNA"/>
</dbReference>